<evidence type="ECO:0000259" key="1">
    <source>
        <dbReference type="Pfam" id="PF17648"/>
    </source>
</evidence>
<organism evidence="2">
    <name type="scientific">uncultured Rubrobacteraceae bacterium</name>
    <dbReference type="NCBI Taxonomy" id="349277"/>
    <lineage>
        <taxon>Bacteria</taxon>
        <taxon>Bacillati</taxon>
        <taxon>Actinomycetota</taxon>
        <taxon>Rubrobacteria</taxon>
        <taxon>Rubrobacterales</taxon>
        <taxon>Rubrobacteraceae</taxon>
        <taxon>environmental samples</taxon>
    </lineage>
</organism>
<proteinExistence type="predicted"/>
<gene>
    <name evidence="2" type="ORF">AVDCRST_MAG58-2342</name>
</gene>
<name>A0A6J4R2S4_9ACTN</name>
<feature type="domain" description="Luciferase" evidence="1">
    <location>
        <begin position="37"/>
        <end position="96"/>
    </location>
</feature>
<dbReference type="Pfam" id="PF17648">
    <property type="entry name" value="Luciferase"/>
    <property type="match status" value="1"/>
</dbReference>
<accession>A0A6J4R2S4</accession>
<dbReference type="AlphaFoldDB" id="A0A6J4R2S4"/>
<dbReference type="InterPro" id="IPR040841">
    <property type="entry name" value="Luciferase_dom"/>
</dbReference>
<protein>
    <recommendedName>
        <fullName evidence="1">Luciferase domain-containing protein</fullName>
    </recommendedName>
</protein>
<evidence type="ECO:0000313" key="2">
    <source>
        <dbReference type="EMBL" id="CAA9459751.1"/>
    </source>
</evidence>
<reference evidence="2" key="1">
    <citation type="submission" date="2020-02" db="EMBL/GenBank/DDBJ databases">
        <authorList>
            <person name="Meier V. D."/>
        </authorList>
    </citation>
    <scope>NUCLEOTIDE SEQUENCE</scope>
    <source>
        <strain evidence="2">AVDCRST_MAG58</strain>
    </source>
</reference>
<dbReference type="EMBL" id="CADCVF010000046">
    <property type="protein sequence ID" value="CAA9459751.1"/>
    <property type="molecule type" value="Genomic_DNA"/>
</dbReference>
<sequence length="114" mass="12754">MNDTLLEHIEREVLGWQGVTTGDTGRGGLQFSYGRVELGHLHGSSFADLPFPKKVRDELIGQGLASVHPPLPDSGWVRRKMDGPEDAQAVIELFRMNYDRAKARAERRAALEKE</sequence>